<organism evidence="3 4">
    <name type="scientific">Enterococcus columbae DSM 7374 = ATCC 51263</name>
    <dbReference type="NCBI Taxonomy" id="1121865"/>
    <lineage>
        <taxon>Bacteria</taxon>
        <taxon>Bacillati</taxon>
        <taxon>Bacillota</taxon>
        <taxon>Bacilli</taxon>
        <taxon>Lactobacillales</taxon>
        <taxon>Enterococcaceae</taxon>
        <taxon>Enterococcus</taxon>
    </lineage>
</organism>
<dbReference type="eggNOG" id="ENOG5034087">
    <property type="taxonomic scope" value="Bacteria"/>
</dbReference>
<dbReference type="EMBL" id="ASWJ01000006">
    <property type="protein sequence ID" value="EOW83858.1"/>
    <property type="molecule type" value="Genomic_DNA"/>
</dbReference>
<dbReference type="STRING" id="1121865.OMW_01662"/>
<feature type="transmembrane region" description="Helical" evidence="1">
    <location>
        <begin position="36"/>
        <end position="62"/>
    </location>
</feature>
<dbReference type="InterPro" id="IPR025007">
    <property type="entry name" value="DUF3899"/>
</dbReference>
<dbReference type="RefSeq" id="WP_016183775.1">
    <property type="nucleotide sequence ID" value="NZ_JXKI01000005.1"/>
</dbReference>
<dbReference type="OrthoDB" id="2157555at2"/>
<feature type="transmembrane region" description="Helical" evidence="1">
    <location>
        <begin position="91"/>
        <end position="108"/>
    </location>
</feature>
<proteinExistence type="predicted"/>
<evidence type="ECO:0000256" key="1">
    <source>
        <dbReference type="SAM" id="Phobius"/>
    </source>
</evidence>
<dbReference type="Pfam" id="PF13038">
    <property type="entry name" value="DUF3899"/>
    <property type="match status" value="1"/>
</dbReference>
<sequence length="112" mass="12771">MRLNQKSLLIFLGLLIANILYLVIKQEFSIIHLSDTLFLTMLPLLIIGGFLFVFASGSFDLFHRSMKKAFHRSKEDDQQLSEATKGTSQQFLEPAILLFICSVVLLLIDRLL</sequence>
<accession>S1NE14</accession>
<keyword evidence="1" id="KW-0472">Membrane</keyword>
<evidence type="ECO:0000313" key="3">
    <source>
        <dbReference type="EMBL" id="EOW83858.1"/>
    </source>
</evidence>
<comment type="caution">
    <text evidence="3">The sequence shown here is derived from an EMBL/GenBank/DDBJ whole genome shotgun (WGS) entry which is preliminary data.</text>
</comment>
<gene>
    <name evidence="3" type="ORF">I568_01305</name>
</gene>
<dbReference type="PATRIC" id="fig|1121865.3.peg.1606"/>
<evidence type="ECO:0000313" key="4">
    <source>
        <dbReference type="Proteomes" id="UP000014113"/>
    </source>
</evidence>
<dbReference type="Proteomes" id="UP000014113">
    <property type="component" value="Unassembled WGS sequence"/>
</dbReference>
<feature type="transmembrane region" description="Helical" evidence="1">
    <location>
        <begin position="7"/>
        <end position="24"/>
    </location>
</feature>
<protein>
    <recommendedName>
        <fullName evidence="2">DUF3899 domain-containing protein</fullName>
    </recommendedName>
</protein>
<evidence type="ECO:0000259" key="2">
    <source>
        <dbReference type="Pfam" id="PF13038"/>
    </source>
</evidence>
<reference evidence="3 4" key="1">
    <citation type="submission" date="2013-03" db="EMBL/GenBank/DDBJ databases">
        <title>The Genome Sequence of Enterococcus columbae ATCC_51263 (PacBio/Illumina hybrid assembly).</title>
        <authorList>
            <consortium name="The Broad Institute Genomics Platform"/>
            <consortium name="The Broad Institute Genome Sequencing Center for Infectious Disease"/>
            <person name="Earl A."/>
            <person name="Russ C."/>
            <person name="Gilmore M."/>
            <person name="Surin D."/>
            <person name="Walker B."/>
            <person name="Young S."/>
            <person name="Zeng Q."/>
            <person name="Gargeya S."/>
            <person name="Fitzgerald M."/>
            <person name="Haas B."/>
            <person name="Abouelleil A."/>
            <person name="Allen A.W."/>
            <person name="Alvarado L."/>
            <person name="Arachchi H.M."/>
            <person name="Berlin A.M."/>
            <person name="Chapman S.B."/>
            <person name="Gainer-Dewar J."/>
            <person name="Goldberg J."/>
            <person name="Griggs A."/>
            <person name="Gujja S."/>
            <person name="Hansen M."/>
            <person name="Howarth C."/>
            <person name="Imamovic A."/>
            <person name="Ireland A."/>
            <person name="Larimer J."/>
            <person name="McCowan C."/>
            <person name="Murphy C."/>
            <person name="Pearson M."/>
            <person name="Poon T.W."/>
            <person name="Priest M."/>
            <person name="Roberts A."/>
            <person name="Saif S."/>
            <person name="Shea T."/>
            <person name="Sisk P."/>
            <person name="Sykes S."/>
            <person name="Wortman J."/>
            <person name="Nusbaum C."/>
            <person name="Birren B."/>
        </authorList>
    </citation>
    <scope>NUCLEOTIDE SEQUENCE [LARGE SCALE GENOMIC DNA]</scope>
    <source>
        <strain evidence="3 4">ATCC 51263</strain>
    </source>
</reference>
<keyword evidence="1" id="KW-0812">Transmembrane</keyword>
<feature type="domain" description="DUF3899" evidence="2">
    <location>
        <begin position="35"/>
        <end position="106"/>
    </location>
</feature>
<keyword evidence="4" id="KW-1185">Reference proteome</keyword>
<keyword evidence="1" id="KW-1133">Transmembrane helix</keyword>
<name>S1NE14_9ENTE</name>
<dbReference type="AlphaFoldDB" id="S1NE14"/>